<dbReference type="GO" id="GO:0002143">
    <property type="term" value="P:tRNA wobble position uridine thiolation"/>
    <property type="evidence" value="ECO:0007669"/>
    <property type="project" value="InterPro"/>
</dbReference>
<dbReference type="GO" id="GO:0042292">
    <property type="term" value="F:URM1 activating enzyme activity"/>
    <property type="evidence" value="ECO:0007669"/>
    <property type="project" value="TreeGrafter"/>
</dbReference>
<feature type="binding site" evidence="14">
    <location>
        <position position="196"/>
    </location>
    <ligand>
        <name>ATP</name>
        <dbReference type="ChEBI" id="CHEBI:30616"/>
    </ligand>
</feature>
<dbReference type="InterPro" id="IPR000594">
    <property type="entry name" value="ThiF_NAD_FAD-bd"/>
</dbReference>
<evidence type="ECO:0000256" key="2">
    <source>
        <dbReference type="ARBA" id="ARBA00022490"/>
    </source>
</evidence>
<feature type="binding site" evidence="14">
    <location>
        <begin position="240"/>
        <end position="241"/>
    </location>
    <ligand>
        <name>ATP</name>
        <dbReference type="ChEBI" id="CHEBI:30616"/>
    </ligand>
</feature>
<comment type="function">
    <text evidence="14">Plays a central role in 2-thiolation of mcm(5)S(2)U at tRNA wobble positions of cytosolic tRNA(Lys), tRNA(Glu) and tRNA(Gln). Also essential during biosynthesis of the molybdenum cofactor. Acts by mediating the C-terminal thiocarboxylation of sulfur carriers urm1 and MOCS2A. Its N-terminus first activates urm1 and MOCS2A as acyl-adenylates (-COAMP), then the persulfide sulfur on the catalytic cysteine is transferred to urm1 and MOCS2A to form thiocarboxylation (-COSH) of their C-terminus. The reaction probably involves hydrogen sulfide that is generated from the persulfide intermediate and that acts as nucleophile towards urm1 and MOCS2A. Subsequently, a transient disulfide bond is formed. Does not use thiosulfate as sulfur donor; nfs1 probably acting as a sulfur donor for thiocarboxylation reactions.</text>
</comment>
<dbReference type="FunFam" id="3.40.50.720:FF:000033">
    <property type="entry name" value="Adenylyltransferase and sulfurtransferase MOCS3"/>
    <property type="match status" value="1"/>
</dbReference>
<feature type="binding site" evidence="14">
    <location>
        <begin position="179"/>
        <end position="183"/>
    </location>
    <ligand>
        <name>ATP</name>
        <dbReference type="ChEBI" id="CHEBI:30616"/>
    </ligand>
</feature>
<feature type="binding site" evidence="14">
    <location>
        <position position="385"/>
    </location>
    <ligand>
        <name>Zn(2+)</name>
        <dbReference type="ChEBI" id="CHEBI:29105"/>
    </ligand>
</feature>
<proteinExistence type="inferred from homology"/>
<evidence type="ECO:0000256" key="9">
    <source>
        <dbReference type="ARBA" id="ARBA00022833"/>
    </source>
</evidence>
<comment type="pathway">
    <text evidence="14">tRNA modification; 5-methoxycarbonylmethyl-2-thiouridine-tRNA biosynthesis.</text>
</comment>
<evidence type="ECO:0000313" key="17">
    <source>
        <dbReference type="EMBL" id="KAK3669908.1"/>
    </source>
</evidence>
<dbReference type="SUPFAM" id="SSF69572">
    <property type="entry name" value="Activating enzymes of the ubiquitin-like proteins"/>
    <property type="match status" value="1"/>
</dbReference>
<keyword evidence="11 14" id="KW-0501">Molybdenum cofactor biosynthesis</keyword>
<dbReference type="GO" id="GO:0061605">
    <property type="term" value="F:molybdopterin-synthase adenylyltransferase activity"/>
    <property type="evidence" value="ECO:0007669"/>
    <property type="project" value="UniProtKB-EC"/>
</dbReference>
<dbReference type="Gene3D" id="3.40.50.720">
    <property type="entry name" value="NAD(P)-binding Rossmann-like Domain"/>
    <property type="match status" value="1"/>
</dbReference>
<protein>
    <recommendedName>
        <fullName evidence="14">Adenylyltransferase and sulfurtransferase uba4</fullName>
    </recommendedName>
    <alternativeName>
        <fullName evidence="14">Common component for nitrate reductase and xanthine dehydrogenase protein F</fullName>
    </alternativeName>
    <alternativeName>
        <fullName evidence="14">Ubiquitin-like protein activator 4</fullName>
    </alternativeName>
    <domain>
        <recommendedName>
            <fullName evidence="14">Molybdopterin-synthase adenylyltransferase</fullName>
            <ecNumber evidence="14">2.7.7.80</ecNumber>
        </recommendedName>
        <alternativeName>
            <fullName evidence="14">Adenylyltransferase uba4</fullName>
        </alternativeName>
        <alternativeName>
            <fullName evidence="14">Sulfur carrier protein MOCS2A adenylyltransferase</fullName>
        </alternativeName>
    </domain>
    <domain>
        <recommendedName>
            <fullName evidence="14">Molybdopterin-synthase sulfurtransferase</fullName>
            <ecNumber evidence="14">2.8.1.11</ecNumber>
        </recommendedName>
        <alternativeName>
            <fullName evidence="14">Sulfurtransferase uba4</fullName>
        </alternativeName>
        <alternativeName>
            <fullName evidence="14">Sulfur carrier protein MOCS2A sulfurtransferase</fullName>
        </alternativeName>
    </domain>
</protein>
<keyword evidence="3 14" id="KW-0808">Transferase</keyword>
<keyword evidence="18" id="KW-1185">Reference proteome</keyword>
<keyword evidence="4 14" id="KW-0819">tRNA processing</keyword>
<reference evidence="17" key="1">
    <citation type="submission" date="2023-07" db="EMBL/GenBank/DDBJ databases">
        <title>Black Yeasts Isolated from many extreme environments.</title>
        <authorList>
            <person name="Coleine C."/>
            <person name="Stajich J.E."/>
            <person name="Selbmann L."/>
        </authorList>
    </citation>
    <scope>NUCLEOTIDE SEQUENCE</scope>
    <source>
        <strain evidence="17">CCFEE 5485</strain>
    </source>
</reference>
<evidence type="ECO:0000256" key="6">
    <source>
        <dbReference type="ARBA" id="ARBA00022723"/>
    </source>
</evidence>
<dbReference type="Pfam" id="PF00581">
    <property type="entry name" value="Rhodanese"/>
    <property type="match status" value="1"/>
</dbReference>
<feature type="active site" description="Cysteine persulfide intermediate; for sulfurtransferase activity" evidence="14">
    <location>
        <position position="501"/>
    </location>
</feature>
<comment type="catalytic activity">
    <reaction evidence="14">
        <text>[molybdopterin-synthase sulfur-carrier protein]-C-terminal Gly-Gly-AMP + S-sulfanyl-L-cysteinyl-[cysteine desulfurase] + AH2 = [molybdopterin-synthase sulfur-carrier protein]-C-terminal-Gly-aminoethanethioate + L-cysteinyl-[cysteine desulfurase] + A + AMP + 2 H(+)</text>
        <dbReference type="Rhea" id="RHEA:48612"/>
        <dbReference type="Rhea" id="RHEA-COMP:12157"/>
        <dbReference type="Rhea" id="RHEA-COMP:12158"/>
        <dbReference type="Rhea" id="RHEA-COMP:12159"/>
        <dbReference type="Rhea" id="RHEA-COMP:19907"/>
        <dbReference type="ChEBI" id="CHEBI:13193"/>
        <dbReference type="ChEBI" id="CHEBI:15378"/>
        <dbReference type="ChEBI" id="CHEBI:17499"/>
        <dbReference type="ChEBI" id="CHEBI:29950"/>
        <dbReference type="ChEBI" id="CHEBI:61963"/>
        <dbReference type="ChEBI" id="CHEBI:90618"/>
        <dbReference type="ChEBI" id="CHEBI:232372"/>
        <dbReference type="ChEBI" id="CHEBI:456215"/>
        <dbReference type="EC" id="2.8.1.11"/>
    </reaction>
</comment>
<evidence type="ECO:0000313" key="18">
    <source>
        <dbReference type="Proteomes" id="UP001274830"/>
    </source>
</evidence>
<dbReference type="InterPro" id="IPR001763">
    <property type="entry name" value="Rhodanese-like_dom"/>
</dbReference>
<feature type="coiled-coil region" evidence="15">
    <location>
        <begin position="15"/>
        <end position="52"/>
    </location>
</feature>
<dbReference type="HAMAP" id="MF_03049">
    <property type="entry name" value="MOCS3_Uba4"/>
    <property type="match status" value="1"/>
</dbReference>
<feature type="binding site" evidence="14">
    <location>
        <position position="289"/>
    </location>
    <ligand>
        <name>Zn(2+)</name>
        <dbReference type="ChEBI" id="CHEBI:29105"/>
    </ligand>
</feature>
<dbReference type="GO" id="GO:0046872">
    <property type="term" value="F:metal ion binding"/>
    <property type="evidence" value="ECO:0007669"/>
    <property type="project" value="UniProtKB-KW"/>
</dbReference>
<dbReference type="InterPro" id="IPR036873">
    <property type="entry name" value="Rhodanese-like_dom_sf"/>
</dbReference>
<keyword evidence="8" id="KW-0833">Ubl conjugation pathway</keyword>
<dbReference type="Pfam" id="PF00899">
    <property type="entry name" value="ThiF"/>
    <property type="match status" value="1"/>
</dbReference>
<accession>A0AAE0WIB1</accession>
<keyword evidence="6 14" id="KW-0479">Metal-binding</keyword>
<evidence type="ECO:0000256" key="3">
    <source>
        <dbReference type="ARBA" id="ARBA00022679"/>
    </source>
</evidence>
<evidence type="ECO:0000256" key="11">
    <source>
        <dbReference type="ARBA" id="ARBA00023150"/>
    </source>
</evidence>
<dbReference type="EC" id="2.8.1.11" evidence="14"/>
<keyword evidence="15" id="KW-0175">Coiled coil</keyword>
<dbReference type="SMART" id="SM00450">
    <property type="entry name" value="RHOD"/>
    <property type="match status" value="1"/>
</dbReference>
<comment type="cofactor">
    <cofactor evidence="14">
        <name>Zn(2+)</name>
        <dbReference type="ChEBI" id="CHEBI:29105"/>
    </cofactor>
    <text evidence="14">Binds 1 zinc ion per subunit.</text>
</comment>
<comment type="catalytic activity">
    <reaction evidence="14">
        <text>[molybdopterin-synthase sulfur-carrier protein]-C-terminal Gly-Gly + ATP + H(+) = [molybdopterin-synthase sulfur-carrier protein]-C-terminal Gly-Gly-AMP + diphosphate</text>
        <dbReference type="Rhea" id="RHEA:43616"/>
        <dbReference type="Rhea" id="RHEA-COMP:12159"/>
        <dbReference type="Rhea" id="RHEA-COMP:12202"/>
        <dbReference type="ChEBI" id="CHEBI:15378"/>
        <dbReference type="ChEBI" id="CHEBI:30616"/>
        <dbReference type="ChEBI" id="CHEBI:33019"/>
        <dbReference type="ChEBI" id="CHEBI:90618"/>
        <dbReference type="ChEBI" id="CHEBI:90778"/>
        <dbReference type="EC" id="2.7.7.80"/>
    </reaction>
</comment>
<comment type="caution">
    <text evidence="17">The sequence shown here is derived from an EMBL/GenBank/DDBJ whole genome shotgun (WGS) entry which is preliminary data.</text>
</comment>
<dbReference type="AlphaFoldDB" id="A0AAE0WIB1"/>
<dbReference type="InterPro" id="IPR045886">
    <property type="entry name" value="ThiF/MoeB/HesA"/>
</dbReference>
<keyword evidence="2 14" id="KW-0963">Cytoplasm</keyword>
<comment type="pathway">
    <text evidence="14">Cofactor biosynthesis; molybdopterin biosynthesis.</text>
</comment>
<dbReference type="InterPro" id="IPR035985">
    <property type="entry name" value="Ubiquitin-activating_enz"/>
</dbReference>
<dbReference type="CDD" id="cd00757">
    <property type="entry name" value="ThiF_MoeB_HesA_family"/>
    <property type="match status" value="1"/>
</dbReference>
<dbReference type="GO" id="GO:0004792">
    <property type="term" value="F:thiosulfate-cyanide sulfurtransferase activity"/>
    <property type="evidence" value="ECO:0007669"/>
    <property type="project" value="TreeGrafter"/>
</dbReference>
<evidence type="ECO:0000256" key="14">
    <source>
        <dbReference type="HAMAP-Rule" id="MF_03049"/>
    </source>
</evidence>
<keyword evidence="12 14" id="KW-0511">Multifunctional enzyme</keyword>
<dbReference type="PANTHER" id="PTHR10953">
    <property type="entry name" value="UBIQUITIN-ACTIVATING ENZYME E1"/>
    <property type="match status" value="1"/>
</dbReference>
<dbReference type="PANTHER" id="PTHR10953:SF102">
    <property type="entry name" value="ADENYLYLTRANSFERASE AND SULFURTRANSFERASE MOCS3"/>
    <property type="match status" value="1"/>
</dbReference>
<feature type="binding site" evidence="14">
    <location>
        <position position="388"/>
    </location>
    <ligand>
        <name>Zn(2+)</name>
        <dbReference type="ChEBI" id="CHEBI:29105"/>
    </ligand>
</feature>
<keyword evidence="5" id="KW-0548">Nucleotidyltransferase</keyword>
<evidence type="ECO:0000256" key="8">
    <source>
        <dbReference type="ARBA" id="ARBA00022786"/>
    </source>
</evidence>
<evidence type="ECO:0000256" key="12">
    <source>
        <dbReference type="ARBA" id="ARBA00023268"/>
    </source>
</evidence>
<evidence type="ECO:0000256" key="13">
    <source>
        <dbReference type="ARBA" id="ARBA00043893"/>
    </source>
</evidence>
<dbReference type="PROSITE" id="PS50206">
    <property type="entry name" value="RHODANESE_3"/>
    <property type="match status" value="1"/>
</dbReference>
<dbReference type="GO" id="GO:0061604">
    <property type="term" value="F:molybdopterin-synthase sulfurtransferase activity"/>
    <property type="evidence" value="ECO:0007669"/>
    <property type="project" value="UniProtKB-EC"/>
</dbReference>
<evidence type="ECO:0000256" key="5">
    <source>
        <dbReference type="ARBA" id="ARBA00022695"/>
    </source>
</evidence>
<evidence type="ECO:0000259" key="16">
    <source>
        <dbReference type="PROSITE" id="PS50206"/>
    </source>
</evidence>
<evidence type="ECO:0000256" key="1">
    <source>
        <dbReference type="ARBA" id="ARBA00004514"/>
    </source>
</evidence>
<dbReference type="InterPro" id="IPR028885">
    <property type="entry name" value="MOCS3/Uba4"/>
</dbReference>
<evidence type="ECO:0000256" key="10">
    <source>
        <dbReference type="ARBA" id="ARBA00022840"/>
    </source>
</evidence>
<evidence type="ECO:0000256" key="4">
    <source>
        <dbReference type="ARBA" id="ARBA00022694"/>
    </source>
</evidence>
<comment type="subcellular location">
    <subcellularLocation>
        <location evidence="1">Cytoplasm</location>
        <location evidence="1">Cytosol</location>
    </subcellularLocation>
</comment>
<dbReference type="GO" id="GO:0005524">
    <property type="term" value="F:ATP binding"/>
    <property type="evidence" value="ECO:0007669"/>
    <property type="project" value="UniProtKB-KW"/>
</dbReference>
<name>A0AAE0WIB1_9PEZI</name>
<dbReference type="GO" id="GO:0006777">
    <property type="term" value="P:Mo-molybdopterin cofactor biosynthetic process"/>
    <property type="evidence" value="ECO:0007669"/>
    <property type="project" value="UniProtKB-UniRule"/>
</dbReference>
<comment type="function">
    <text evidence="13">Plays a central role in 2-thiolation of mcm(5)S(2)U at tRNA wobble positions of cytosolic tRNA(Lys), tRNA(Glu) and tRNA(Gln). Also essential during biosynthesis of the molybdenum cofactor. Acts by mediating the C-terminal thiocarboxylation of sulfur carriers urm1 and mocs2a. Its N-terminus first activates urm1 and mocs2a as acyl-adenylates (-COAMP), then the persulfide sulfur on the catalytic cysteine is transferred to urm1 and mocs2a to form thiocarboxylation (-COSH) of their C-terminus. The reaction probably involves hydrogen sulfide that is generated from the persulfide intermediate and that acts as a nucleophile towards urm1 and mocs2a. Subsequently, a transient disulfide bond is formed. Does not use thiosulfate as sulfur donor; nfs1 probably acting as a sulfur donor for thiocarboxylation reactions.</text>
</comment>
<dbReference type="EC" id="2.7.7.80" evidence="14"/>
<comment type="similarity">
    <text evidence="14">In the N-terminal section; belongs to the HesA/MoeB/ThiF family. UBA4 subfamily.</text>
</comment>
<keyword evidence="9 14" id="KW-0862">Zinc</keyword>
<feature type="binding site" evidence="14">
    <location>
        <position position="292"/>
    </location>
    <ligand>
        <name>Zn(2+)</name>
        <dbReference type="ChEBI" id="CHEBI:29105"/>
    </ligand>
</feature>
<feature type="binding site" evidence="14">
    <location>
        <position position="172"/>
    </location>
    <ligand>
        <name>ATP</name>
        <dbReference type="ChEBI" id="CHEBI:30616"/>
    </ligand>
</feature>
<keyword evidence="7 14" id="KW-0547">Nucleotide-binding</keyword>
<feature type="domain" description="Rhodanese" evidence="16">
    <location>
        <begin position="444"/>
        <end position="563"/>
    </location>
</feature>
<dbReference type="Proteomes" id="UP001274830">
    <property type="component" value="Unassembled WGS sequence"/>
</dbReference>
<keyword evidence="10 14" id="KW-0067">ATP-binding</keyword>
<dbReference type="EMBL" id="JAUTXT010000068">
    <property type="protein sequence ID" value="KAK3669908.1"/>
    <property type="molecule type" value="Genomic_DNA"/>
</dbReference>
<organism evidence="17 18">
    <name type="scientific">Recurvomyces mirabilis</name>
    <dbReference type="NCBI Taxonomy" id="574656"/>
    <lineage>
        <taxon>Eukaryota</taxon>
        <taxon>Fungi</taxon>
        <taxon>Dikarya</taxon>
        <taxon>Ascomycota</taxon>
        <taxon>Pezizomycotina</taxon>
        <taxon>Dothideomycetes</taxon>
        <taxon>Dothideomycetidae</taxon>
        <taxon>Mycosphaerellales</taxon>
        <taxon>Teratosphaeriaceae</taxon>
        <taxon>Recurvomyces</taxon>
    </lineage>
</organism>
<sequence>MDMDMDMLTSTDDHIRRLRDQVTATESQLRTLRAQLQQAEQAGESARQLQEAYQGGFPAEWIEETLGALDDEAVADIATKLRQDGGFEGAPSPPTPPPTLDAREAVAKQRRWPLRDEEYKRYGRQMIMPEIGLHGQLRLQNAKVLIVGLGGLGCPAAAYLAGAGVGTLGLVDGDTVEVSNLHRQILHKKKTVGKLKVDSALEYLQALNPNVKYAPYRAHLSPEKAGSIFERYDIVLDCTDHPTSRYLISDTCILTGKPLVSASALKTEGQLLVLNNPPRSPGDTTGGPCYRCVFPRPPPAETIQSCSEGGILGPVVGVMGVLQALEAIKLITAKPEPSMPDWMDMTLDGSPPASAEEVKPTMLLFSAYSRPQFRSVRLRSRRNDCAACSLQATITHHSLASGLTDYTAFCGTTTTTTSPLSFLPSSARITARDFARLPTDGSNILIDVRDSTQYSICALRGSTNIPWNGGGNGSGEAWVQQAIDMGVLSEYEDGRERFVICRRGEDSQMVVRAVRERFGGGYADGLEGDGEVDGRWGGSMGVRVRDIRGGFGAWREEVDRTWPKY</sequence>
<dbReference type="GO" id="GO:0032447">
    <property type="term" value="P:protein urmylation"/>
    <property type="evidence" value="ECO:0007669"/>
    <property type="project" value="TreeGrafter"/>
</dbReference>
<feature type="active site" description="Glycyl thioester intermediate; for adenylyltransferase activity" evidence="14">
    <location>
        <position position="306"/>
    </location>
</feature>
<gene>
    <name evidence="14" type="primary">uba4</name>
    <name evidence="14" type="synonym">cnxF</name>
    <name evidence="17" type="ORF">LTR78_010219</name>
</gene>
<feature type="binding site" evidence="14">
    <location>
        <position position="151"/>
    </location>
    <ligand>
        <name>ATP</name>
        <dbReference type="ChEBI" id="CHEBI:30616"/>
    </ligand>
</feature>
<evidence type="ECO:0000256" key="7">
    <source>
        <dbReference type="ARBA" id="ARBA00022741"/>
    </source>
</evidence>
<dbReference type="GO" id="GO:0005829">
    <property type="term" value="C:cytosol"/>
    <property type="evidence" value="ECO:0007669"/>
    <property type="project" value="UniProtKB-SubCell"/>
</dbReference>
<dbReference type="Gene3D" id="3.40.250.10">
    <property type="entry name" value="Rhodanese-like domain"/>
    <property type="match status" value="1"/>
</dbReference>
<evidence type="ECO:0000256" key="15">
    <source>
        <dbReference type="SAM" id="Coils"/>
    </source>
</evidence>